<keyword evidence="3" id="KW-0472">Membrane</keyword>
<dbReference type="RefSeq" id="WP_184200491.1">
    <property type="nucleotide sequence ID" value="NZ_JACHGW010000004.1"/>
</dbReference>
<feature type="coiled-coil region" evidence="1">
    <location>
        <begin position="35"/>
        <end position="62"/>
    </location>
</feature>
<evidence type="ECO:0008006" key="6">
    <source>
        <dbReference type="Google" id="ProtNLM"/>
    </source>
</evidence>
<dbReference type="Pfam" id="PF11382">
    <property type="entry name" value="MctB"/>
    <property type="match status" value="1"/>
</dbReference>
<feature type="compositionally biased region" description="Pro residues" evidence="2">
    <location>
        <begin position="228"/>
        <end position="237"/>
    </location>
</feature>
<evidence type="ECO:0000256" key="1">
    <source>
        <dbReference type="SAM" id="Coils"/>
    </source>
</evidence>
<sequence length="237" mass="25363">MTSDFRYHVASLAAVFLALGIGILIGTAFVGSTVVNRQTVMMNKLSANYAELRKETHEREQTELTLQGAVPLLVKDALDHQRVLVVQTGVGREAADETQKALELAGATVTREALSDNDWQVLVRTGGLPKLVVLAGGESEELAQSRDLPFVKALHQTGVRVVAVELYETKVTLVPDWSKEADATVDCINRATGWLALVVALNGENGSFGLKADSKTPPLDALTRATPSPAPTPTPEP</sequence>
<dbReference type="EMBL" id="JACHGW010000004">
    <property type="protein sequence ID" value="MBB6052100.1"/>
    <property type="molecule type" value="Genomic_DNA"/>
</dbReference>
<comment type="caution">
    <text evidence="4">The sequence shown here is derived from an EMBL/GenBank/DDBJ whole genome shotgun (WGS) entry which is preliminary data.</text>
</comment>
<dbReference type="InterPro" id="IPR021522">
    <property type="entry name" value="MctB"/>
</dbReference>
<keyword evidence="5" id="KW-1185">Reference proteome</keyword>
<evidence type="ECO:0000256" key="2">
    <source>
        <dbReference type="SAM" id="MobiDB-lite"/>
    </source>
</evidence>
<dbReference type="Proteomes" id="UP000520814">
    <property type="component" value="Unassembled WGS sequence"/>
</dbReference>
<dbReference type="GO" id="GO:0016020">
    <property type="term" value="C:membrane"/>
    <property type="evidence" value="ECO:0007669"/>
    <property type="project" value="InterPro"/>
</dbReference>
<name>A0A7W9SSL6_ARMRO</name>
<proteinExistence type="predicted"/>
<reference evidence="4 5" key="1">
    <citation type="submission" date="2020-08" db="EMBL/GenBank/DDBJ databases">
        <title>Genomic Encyclopedia of Type Strains, Phase IV (KMG-IV): sequencing the most valuable type-strain genomes for metagenomic binning, comparative biology and taxonomic classification.</title>
        <authorList>
            <person name="Goeker M."/>
        </authorList>
    </citation>
    <scope>NUCLEOTIDE SEQUENCE [LARGE SCALE GENOMIC DNA]</scope>
    <source>
        <strain evidence="4 5">DSM 23562</strain>
    </source>
</reference>
<feature type="region of interest" description="Disordered" evidence="2">
    <location>
        <begin position="209"/>
        <end position="237"/>
    </location>
</feature>
<keyword evidence="3" id="KW-0812">Transmembrane</keyword>
<dbReference type="GO" id="GO:0055070">
    <property type="term" value="P:copper ion homeostasis"/>
    <property type="evidence" value="ECO:0007669"/>
    <property type="project" value="InterPro"/>
</dbReference>
<feature type="transmembrane region" description="Helical" evidence="3">
    <location>
        <begin position="12"/>
        <end position="35"/>
    </location>
</feature>
<evidence type="ECO:0000313" key="5">
    <source>
        <dbReference type="Proteomes" id="UP000520814"/>
    </source>
</evidence>
<accession>A0A7W9SSL6</accession>
<evidence type="ECO:0000256" key="3">
    <source>
        <dbReference type="SAM" id="Phobius"/>
    </source>
</evidence>
<protein>
    <recommendedName>
        <fullName evidence="6">Copper transporter</fullName>
    </recommendedName>
</protein>
<dbReference type="AlphaFoldDB" id="A0A7W9SSL6"/>
<keyword evidence="1" id="KW-0175">Coiled coil</keyword>
<evidence type="ECO:0000313" key="4">
    <source>
        <dbReference type="EMBL" id="MBB6052100.1"/>
    </source>
</evidence>
<organism evidence="4 5">
    <name type="scientific">Armatimonas rosea</name>
    <dbReference type="NCBI Taxonomy" id="685828"/>
    <lineage>
        <taxon>Bacteria</taxon>
        <taxon>Bacillati</taxon>
        <taxon>Armatimonadota</taxon>
        <taxon>Armatimonadia</taxon>
        <taxon>Armatimonadales</taxon>
        <taxon>Armatimonadaceae</taxon>
        <taxon>Armatimonas</taxon>
    </lineage>
</organism>
<gene>
    <name evidence="4" type="ORF">HNQ39_003921</name>
</gene>
<keyword evidence="3" id="KW-1133">Transmembrane helix</keyword>